<gene>
    <name evidence="10" type="ORF">G2W53_018706</name>
</gene>
<dbReference type="PANTHER" id="PTHR22951:SF19">
    <property type="entry name" value="OS08G0467300 PROTEIN"/>
    <property type="match status" value="1"/>
</dbReference>
<evidence type="ECO:0000256" key="8">
    <source>
        <dbReference type="ARBA" id="ARBA00023329"/>
    </source>
</evidence>
<evidence type="ECO:0000256" key="4">
    <source>
        <dbReference type="ARBA" id="ARBA00022583"/>
    </source>
</evidence>
<dbReference type="Gene3D" id="1.25.40.90">
    <property type="match status" value="1"/>
</dbReference>
<keyword evidence="11" id="KW-1185">Reference proteome</keyword>
<comment type="caution">
    <text evidence="10">The sequence shown here is derived from an EMBL/GenBank/DDBJ whole genome shotgun (WGS) entry which is preliminary data.</text>
</comment>
<keyword evidence="4" id="KW-0254">Endocytosis</keyword>
<dbReference type="SMART" id="SM00856">
    <property type="entry name" value="PMEI"/>
    <property type="match status" value="1"/>
</dbReference>
<dbReference type="GO" id="GO:0005546">
    <property type="term" value="F:phosphatidylinositol-4,5-bisphosphate binding"/>
    <property type="evidence" value="ECO:0007669"/>
    <property type="project" value="TreeGrafter"/>
</dbReference>
<evidence type="ECO:0000256" key="2">
    <source>
        <dbReference type="ARBA" id="ARBA00004555"/>
    </source>
</evidence>
<dbReference type="InterPro" id="IPR045192">
    <property type="entry name" value="AP180-like"/>
</dbReference>
<dbReference type="Gene3D" id="1.20.58.150">
    <property type="entry name" value="ANTH domain"/>
    <property type="match status" value="1"/>
</dbReference>
<evidence type="ECO:0000256" key="7">
    <source>
        <dbReference type="ARBA" id="ARBA00023176"/>
    </source>
</evidence>
<evidence type="ECO:0000256" key="6">
    <source>
        <dbReference type="ARBA" id="ARBA00023136"/>
    </source>
</evidence>
<dbReference type="SUPFAM" id="SSF89009">
    <property type="entry name" value="GAT-like domain"/>
    <property type="match status" value="1"/>
</dbReference>
<proteinExistence type="predicted"/>
<dbReference type="InterPro" id="IPR013809">
    <property type="entry name" value="ENTH"/>
</dbReference>
<name>A0A834WLJ9_9FABA</name>
<dbReference type="Pfam" id="PF07651">
    <property type="entry name" value="ANTH"/>
    <property type="match status" value="1"/>
</dbReference>
<dbReference type="GO" id="GO:0030136">
    <property type="term" value="C:clathrin-coated vesicle"/>
    <property type="evidence" value="ECO:0007669"/>
    <property type="project" value="UniProtKB-SubCell"/>
</dbReference>
<keyword evidence="8" id="KW-0968">Cytoplasmic vesicle</keyword>
<sequence length="486" mass="54810">MKLWKRATGAIKDKNSIWVAKLSPQTTFRRPDLEAVIIKATSHDEHRIDYKNVQKVIQSAGASPAYLKPLVWSLSRRMEKTQSWAVALKGLMLMHGILCCKTPSMMQRVDSLPFDLSNFSDAHLPPKKVWGYNTFIRAYFAYLDQRSAFVSSEYIKRSKQSKEIEESLMEELEKLQKIQSLIDIILQIKPQNEHMNTAGLILEAMDCVIIELFDLYSKFRDGISQILLRIHDNMDGKVEAIIGLNVLQKASIQEEELSHYFALCKEIGIINASQCPQIEGISEENVQNLQRIVANGDYTDGNAKGLKVTDYEEKAIVVRDNKDTLSKNGLETVITEKWEVCAKTSNYTFCMKSLYSNRHTPGADRNRLADIGFRLAYINASRTRQHIGELLKKATSSGNYKRHLQVCASDYDKAVSAIGNALIDLNSETFFELADLAGTASRSAHHCEATFEGTHKSPLTFMNNDLKGLCEICVVISKLFTGSSYI</sequence>
<dbReference type="InterPro" id="IPR048050">
    <property type="entry name" value="ANTH_N_plant"/>
</dbReference>
<dbReference type="GO" id="GO:0004857">
    <property type="term" value="F:enzyme inhibitor activity"/>
    <property type="evidence" value="ECO:0007669"/>
    <property type="project" value="InterPro"/>
</dbReference>
<dbReference type="InterPro" id="IPR006501">
    <property type="entry name" value="Pectinesterase_inhib_dom"/>
</dbReference>
<dbReference type="SUPFAM" id="SSF101148">
    <property type="entry name" value="Plant invertase/pectin methylesterase inhibitor"/>
    <property type="match status" value="1"/>
</dbReference>
<dbReference type="PANTHER" id="PTHR22951">
    <property type="entry name" value="CLATHRIN ASSEMBLY PROTEIN"/>
    <property type="match status" value="1"/>
</dbReference>
<dbReference type="InterPro" id="IPR011417">
    <property type="entry name" value="ANTH_dom"/>
</dbReference>
<dbReference type="NCBIfam" id="TIGR01614">
    <property type="entry name" value="PME_inhib"/>
    <property type="match status" value="1"/>
</dbReference>
<keyword evidence="6" id="KW-0472">Membrane</keyword>
<dbReference type="InterPro" id="IPR035513">
    <property type="entry name" value="Invertase/methylesterase_inhib"/>
</dbReference>
<dbReference type="CDD" id="cd14859">
    <property type="entry name" value="PMEI_like"/>
    <property type="match status" value="1"/>
</dbReference>
<evidence type="ECO:0000256" key="1">
    <source>
        <dbReference type="ARBA" id="ARBA00004132"/>
    </source>
</evidence>
<dbReference type="EMBL" id="JAAIUW010000006">
    <property type="protein sequence ID" value="KAF7827542.1"/>
    <property type="molecule type" value="Genomic_DNA"/>
</dbReference>
<dbReference type="Proteomes" id="UP000634136">
    <property type="component" value="Unassembled WGS sequence"/>
</dbReference>
<evidence type="ECO:0000313" key="10">
    <source>
        <dbReference type="EMBL" id="KAF7827542.1"/>
    </source>
</evidence>
<evidence type="ECO:0000256" key="3">
    <source>
        <dbReference type="ARBA" id="ARBA00004600"/>
    </source>
</evidence>
<dbReference type="Gene3D" id="1.20.140.40">
    <property type="entry name" value="Invertase/pectin methylesterase inhibitor family protein"/>
    <property type="match status" value="1"/>
</dbReference>
<dbReference type="GO" id="GO:0032050">
    <property type="term" value="F:clathrin heavy chain binding"/>
    <property type="evidence" value="ECO:0007669"/>
    <property type="project" value="TreeGrafter"/>
</dbReference>
<dbReference type="GO" id="GO:0000149">
    <property type="term" value="F:SNARE binding"/>
    <property type="evidence" value="ECO:0007669"/>
    <property type="project" value="TreeGrafter"/>
</dbReference>
<organism evidence="10 11">
    <name type="scientific">Senna tora</name>
    <dbReference type="NCBI Taxonomy" id="362788"/>
    <lineage>
        <taxon>Eukaryota</taxon>
        <taxon>Viridiplantae</taxon>
        <taxon>Streptophyta</taxon>
        <taxon>Embryophyta</taxon>
        <taxon>Tracheophyta</taxon>
        <taxon>Spermatophyta</taxon>
        <taxon>Magnoliopsida</taxon>
        <taxon>eudicotyledons</taxon>
        <taxon>Gunneridae</taxon>
        <taxon>Pentapetalae</taxon>
        <taxon>rosids</taxon>
        <taxon>fabids</taxon>
        <taxon>Fabales</taxon>
        <taxon>Fabaceae</taxon>
        <taxon>Caesalpinioideae</taxon>
        <taxon>Cassia clade</taxon>
        <taxon>Senna</taxon>
    </lineage>
</organism>
<evidence type="ECO:0000259" key="9">
    <source>
        <dbReference type="PROSITE" id="PS50942"/>
    </source>
</evidence>
<dbReference type="GO" id="GO:0006900">
    <property type="term" value="P:vesicle budding from membrane"/>
    <property type="evidence" value="ECO:0007669"/>
    <property type="project" value="TreeGrafter"/>
</dbReference>
<evidence type="ECO:0000313" key="11">
    <source>
        <dbReference type="Proteomes" id="UP000634136"/>
    </source>
</evidence>
<evidence type="ECO:0000256" key="5">
    <source>
        <dbReference type="ARBA" id="ARBA00023034"/>
    </source>
</evidence>
<comment type="subcellular location">
    <subcellularLocation>
        <location evidence="1">Cytoplasmic vesicle</location>
        <location evidence="1">Clathrin-coated vesicle</location>
    </subcellularLocation>
    <subcellularLocation>
        <location evidence="2">Golgi apparatus</location>
    </subcellularLocation>
    <subcellularLocation>
        <location evidence="3">Membrane</location>
        <location evidence="3">Clathrin-coated pit</location>
    </subcellularLocation>
</comment>
<dbReference type="GO" id="GO:0048268">
    <property type="term" value="P:clathrin coat assembly"/>
    <property type="evidence" value="ECO:0007669"/>
    <property type="project" value="InterPro"/>
</dbReference>
<dbReference type="GO" id="GO:0005905">
    <property type="term" value="C:clathrin-coated pit"/>
    <property type="evidence" value="ECO:0007669"/>
    <property type="project" value="UniProtKB-SubCell"/>
</dbReference>
<dbReference type="FunFam" id="1.25.40.90:FF:000027">
    <property type="entry name" value="Putative clathrin assembly protein"/>
    <property type="match status" value="1"/>
</dbReference>
<dbReference type="InterPro" id="IPR008942">
    <property type="entry name" value="ENTH_VHS"/>
</dbReference>
<dbReference type="CDD" id="cd16987">
    <property type="entry name" value="ANTH_N_AP180_plant"/>
    <property type="match status" value="1"/>
</dbReference>
<dbReference type="GO" id="GO:0072583">
    <property type="term" value="P:clathrin-dependent endocytosis"/>
    <property type="evidence" value="ECO:0007669"/>
    <property type="project" value="InterPro"/>
</dbReference>
<keyword evidence="7" id="KW-0168">Coated pit</keyword>
<protein>
    <submittedName>
        <fullName evidence="10">Putative clathrin assembly protein</fullName>
    </submittedName>
</protein>
<dbReference type="Pfam" id="PF04043">
    <property type="entry name" value="PMEI"/>
    <property type="match status" value="1"/>
</dbReference>
<reference evidence="10" key="1">
    <citation type="submission" date="2020-09" db="EMBL/GenBank/DDBJ databases">
        <title>Genome-Enabled Discovery of Anthraquinone Biosynthesis in Senna tora.</title>
        <authorList>
            <person name="Kang S.-H."/>
            <person name="Pandey R.P."/>
            <person name="Lee C.-M."/>
            <person name="Sim J.-S."/>
            <person name="Jeong J.-T."/>
            <person name="Choi B.-S."/>
            <person name="Jung M."/>
            <person name="Ginzburg D."/>
            <person name="Zhao K."/>
            <person name="Won S.Y."/>
            <person name="Oh T.-J."/>
            <person name="Yu Y."/>
            <person name="Kim N.-H."/>
            <person name="Lee O.R."/>
            <person name="Lee T.-H."/>
            <person name="Bashyal P."/>
            <person name="Kim T.-S."/>
            <person name="Lee W.-H."/>
            <person name="Kawkins C."/>
            <person name="Kim C.-K."/>
            <person name="Kim J.S."/>
            <person name="Ahn B.O."/>
            <person name="Rhee S.Y."/>
            <person name="Sohng J.K."/>
        </authorList>
    </citation>
    <scope>NUCLEOTIDE SEQUENCE</scope>
    <source>
        <tissue evidence="10">Leaf</tissue>
    </source>
</reference>
<dbReference type="GO" id="GO:0005794">
    <property type="term" value="C:Golgi apparatus"/>
    <property type="evidence" value="ECO:0007669"/>
    <property type="project" value="UniProtKB-SubCell"/>
</dbReference>
<dbReference type="InterPro" id="IPR014712">
    <property type="entry name" value="ANTH_dom_sf"/>
</dbReference>
<dbReference type="GO" id="GO:0005545">
    <property type="term" value="F:1-phosphatidylinositol binding"/>
    <property type="evidence" value="ECO:0007669"/>
    <property type="project" value="InterPro"/>
</dbReference>
<dbReference type="PROSITE" id="PS50942">
    <property type="entry name" value="ENTH"/>
    <property type="match status" value="1"/>
</dbReference>
<dbReference type="SMART" id="SM00273">
    <property type="entry name" value="ENTH"/>
    <property type="match status" value="1"/>
</dbReference>
<dbReference type="SUPFAM" id="SSF48464">
    <property type="entry name" value="ENTH/VHS domain"/>
    <property type="match status" value="1"/>
</dbReference>
<feature type="domain" description="ENTH" evidence="9">
    <location>
        <begin position="25"/>
        <end position="157"/>
    </location>
</feature>
<accession>A0A834WLJ9</accession>
<dbReference type="AlphaFoldDB" id="A0A834WLJ9"/>
<dbReference type="OrthoDB" id="682511at2759"/>
<keyword evidence="5" id="KW-0333">Golgi apparatus</keyword>